<name>A0ABU9HF42_9GAMM</name>
<dbReference type="InterPro" id="IPR007346">
    <property type="entry name" value="Endonuclease-I"/>
</dbReference>
<dbReference type="EMBL" id="JBAKBA010000045">
    <property type="protein sequence ID" value="MEL0660529.1"/>
    <property type="molecule type" value="Genomic_DNA"/>
</dbReference>
<organism evidence="4 5">
    <name type="scientific">Psychromonas arctica</name>
    <dbReference type="NCBI Taxonomy" id="168275"/>
    <lineage>
        <taxon>Bacteria</taxon>
        <taxon>Pseudomonadati</taxon>
        <taxon>Pseudomonadota</taxon>
        <taxon>Gammaproteobacteria</taxon>
        <taxon>Alteromonadales</taxon>
        <taxon>Psychromonadaceae</taxon>
        <taxon>Psychromonas</taxon>
    </lineage>
</organism>
<dbReference type="Proteomes" id="UP001366060">
    <property type="component" value="Unassembled WGS sequence"/>
</dbReference>
<dbReference type="Pfam" id="PF04231">
    <property type="entry name" value="Endonuclease_1"/>
    <property type="match status" value="1"/>
</dbReference>
<evidence type="ECO:0000313" key="4">
    <source>
        <dbReference type="EMBL" id="MEL0660529.1"/>
    </source>
</evidence>
<dbReference type="InterPro" id="IPR044925">
    <property type="entry name" value="His-Me_finger_sf"/>
</dbReference>
<protein>
    <submittedName>
        <fullName evidence="4">Endonuclease</fullName>
    </submittedName>
</protein>
<dbReference type="GO" id="GO:0004519">
    <property type="term" value="F:endonuclease activity"/>
    <property type="evidence" value="ECO:0007669"/>
    <property type="project" value="UniProtKB-KW"/>
</dbReference>
<comment type="caution">
    <text evidence="4">The sequence shown here is derived from an EMBL/GenBank/DDBJ whole genome shotgun (WGS) entry which is preliminary data.</text>
</comment>
<comment type="similarity">
    <text evidence="1">Belongs to the EndA/NucM nuclease family.</text>
</comment>
<keyword evidence="4" id="KW-0255">Endonuclease</keyword>
<evidence type="ECO:0000256" key="3">
    <source>
        <dbReference type="ARBA" id="ARBA00022801"/>
    </source>
</evidence>
<reference evidence="4 5" key="1">
    <citation type="submission" date="2024-02" db="EMBL/GenBank/DDBJ databases">
        <title>Bacteria isolated from the canopy kelp, Nereocystis luetkeana.</title>
        <authorList>
            <person name="Pfister C.A."/>
            <person name="Younker I.T."/>
            <person name="Light S.H."/>
        </authorList>
    </citation>
    <scope>NUCLEOTIDE SEQUENCE [LARGE SCALE GENOMIC DNA]</scope>
    <source>
        <strain evidence="4 5">TI.2.07</strain>
    </source>
</reference>
<dbReference type="PANTHER" id="PTHR33607">
    <property type="entry name" value="ENDONUCLEASE-1"/>
    <property type="match status" value="1"/>
</dbReference>
<gene>
    <name evidence="4" type="ORF">V6255_15420</name>
</gene>
<dbReference type="SUPFAM" id="SSF54060">
    <property type="entry name" value="His-Me finger endonucleases"/>
    <property type="match status" value="1"/>
</dbReference>
<proteinExistence type="inferred from homology"/>
<dbReference type="PANTHER" id="PTHR33607:SF2">
    <property type="entry name" value="ENDONUCLEASE-1"/>
    <property type="match status" value="1"/>
</dbReference>
<dbReference type="RefSeq" id="WP_341628964.1">
    <property type="nucleotide sequence ID" value="NZ_JBAKBA010000045.1"/>
</dbReference>
<keyword evidence="2" id="KW-0540">Nuclease</keyword>
<keyword evidence="3" id="KW-0378">Hydrolase</keyword>
<evidence type="ECO:0000256" key="1">
    <source>
        <dbReference type="ARBA" id="ARBA00006429"/>
    </source>
</evidence>
<evidence type="ECO:0000313" key="5">
    <source>
        <dbReference type="Proteomes" id="UP001366060"/>
    </source>
</evidence>
<keyword evidence="5" id="KW-1185">Reference proteome</keyword>
<evidence type="ECO:0000256" key="2">
    <source>
        <dbReference type="ARBA" id="ARBA00022722"/>
    </source>
</evidence>
<accession>A0ABU9HF42</accession>
<sequence length="237" mass="27352">MPFSLFVNAENTQIQSFSSAKKKLEKEIYLTSQERHTLYCQAEFDSKKNITPPNGFESIKYQKRARRVEWEHVVPAENFGRNFSEWRSGAEVCVNSKGKAYKGRRCAEKANSEFRYMQADMYNLYPAIGSVNASRSNYNFAMLGSINNSFGSCAVKIENRKVEPPTASRGVIARTYLYMDSLYANYKMSSQQRQLMNAWDKTYPVDQWECERAKRIQKVQGNHNEVVENSCLKAGYN</sequence>